<dbReference type="InterPro" id="IPR027469">
    <property type="entry name" value="Cation_efflux_TMD_sf"/>
</dbReference>
<evidence type="ECO:0000256" key="2">
    <source>
        <dbReference type="ARBA" id="ARBA00008114"/>
    </source>
</evidence>
<dbReference type="InterPro" id="IPR050291">
    <property type="entry name" value="CDF_Transporter"/>
</dbReference>
<feature type="domain" description="Cation efflux protein transmembrane" evidence="8">
    <location>
        <begin position="28"/>
        <end position="228"/>
    </location>
</feature>
<dbReference type="NCBIfam" id="TIGR01297">
    <property type="entry name" value="CDF"/>
    <property type="match status" value="1"/>
</dbReference>
<evidence type="ECO:0000256" key="3">
    <source>
        <dbReference type="ARBA" id="ARBA00022448"/>
    </source>
</evidence>
<sequence length="321" mass="35103">MTARFGSTELPEAQERCLRRAVRLQWVSILFLVSATVLVYVVLGNSQAMKAAWIEDLLSFAPPLAFLIAVRVSKRLPSRRHPYGLHRSIGVAHLVAAVALVAMGGYLVVDSGMKLLTAEHPPIGVVELFGTTVWLGWLMIAAMAYTAVPPVILGRLKMQLADELHDKVLYADAKMNKADWMTAVAAMVGVFGIGLGLWWADAVAALLISGSILHDGVRNVRGAVRGLMDARATTYDDAQPHPLTDRIDELVAGLPWVGQARSRVRDEGHVFHVEVFAVPHPGVSPTMDELEQARRAIDELDWKLHDVVVVPVTRLPTELLA</sequence>
<dbReference type="EMBL" id="JAGSOV010000070">
    <property type="protein sequence ID" value="MCO1659785.1"/>
    <property type="molecule type" value="Genomic_DNA"/>
</dbReference>
<feature type="transmembrane region" description="Helical" evidence="7">
    <location>
        <begin position="180"/>
        <end position="200"/>
    </location>
</feature>
<dbReference type="RefSeq" id="WP_252444795.1">
    <property type="nucleotide sequence ID" value="NZ_JAGSOV010000070.1"/>
</dbReference>
<proteinExistence type="inferred from homology"/>
<keyword evidence="3" id="KW-0813">Transport</keyword>
<evidence type="ECO:0000256" key="4">
    <source>
        <dbReference type="ARBA" id="ARBA00022692"/>
    </source>
</evidence>
<keyword evidence="5 7" id="KW-1133">Transmembrane helix</keyword>
<dbReference type="InterPro" id="IPR058533">
    <property type="entry name" value="Cation_efflux_TM"/>
</dbReference>
<feature type="transmembrane region" description="Helical" evidence="7">
    <location>
        <begin position="91"/>
        <end position="109"/>
    </location>
</feature>
<evidence type="ECO:0000313" key="10">
    <source>
        <dbReference type="Proteomes" id="UP001165283"/>
    </source>
</evidence>
<feature type="transmembrane region" description="Helical" evidence="7">
    <location>
        <begin position="26"/>
        <end position="45"/>
    </location>
</feature>
<comment type="subcellular location">
    <subcellularLocation>
        <location evidence="1">Membrane</location>
        <topology evidence="1">Multi-pass membrane protein</topology>
    </subcellularLocation>
</comment>
<gene>
    <name evidence="9" type="ORF">KDL28_32450</name>
</gene>
<evidence type="ECO:0000259" key="8">
    <source>
        <dbReference type="Pfam" id="PF01545"/>
    </source>
</evidence>
<protein>
    <submittedName>
        <fullName evidence="9">Cation transporter</fullName>
    </submittedName>
</protein>
<dbReference type="SUPFAM" id="SSF161111">
    <property type="entry name" value="Cation efflux protein transmembrane domain-like"/>
    <property type="match status" value="1"/>
</dbReference>
<feature type="transmembrane region" description="Helical" evidence="7">
    <location>
        <begin position="51"/>
        <end position="70"/>
    </location>
</feature>
<dbReference type="InterPro" id="IPR002524">
    <property type="entry name" value="Cation_efflux"/>
</dbReference>
<accession>A0ABT1A9S4</accession>
<comment type="similarity">
    <text evidence="2">Belongs to the cation diffusion facilitator (CDF) transporter (TC 2.A.4) family.</text>
</comment>
<keyword evidence="6 7" id="KW-0472">Membrane</keyword>
<reference evidence="9" key="1">
    <citation type="submission" date="2021-04" db="EMBL/GenBank/DDBJ databases">
        <title>Pseudonocardia sp. nov., isolated from sandy soil of mangrove forest.</title>
        <authorList>
            <person name="Zan Z."/>
            <person name="Huang R."/>
            <person name="Liu W."/>
        </authorList>
    </citation>
    <scope>NUCLEOTIDE SEQUENCE</scope>
    <source>
        <strain evidence="9">S2-4</strain>
    </source>
</reference>
<keyword evidence="10" id="KW-1185">Reference proteome</keyword>
<dbReference type="PANTHER" id="PTHR43840">
    <property type="entry name" value="MITOCHONDRIAL METAL TRANSPORTER 1-RELATED"/>
    <property type="match status" value="1"/>
</dbReference>
<feature type="transmembrane region" description="Helical" evidence="7">
    <location>
        <begin position="129"/>
        <end position="148"/>
    </location>
</feature>
<name>A0ABT1A9S4_9PSEU</name>
<dbReference type="PANTHER" id="PTHR43840:SF15">
    <property type="entry name" value="MITOCHONDRIAL METAL TRANSPORTER 1-RELATED"/>
    <property type="match status" value="1"/>
</dbReference>
<dbReference type="Gene3D" id="1.20.1510.10">
    <property type="entry name" value="Cation efflux protein transmembrane domain"/>
    <property type="match status" value="1"/>
</dbReference>
<comment type="caution">
    <text evidence="9">The sequence shown here is derived from an EMBL/GenBank/DDBJ whole genome shotgun (WGS) entry which is preliminary data.</text>
</comment>
<evidence type="ECO:0000256" key="5">
    <source>
        <dbReference type="ARBA" id="ARBA00022989"/>
    </source>
</evidence>
<evidence type="ECO:0000313" key="9">
    <source>
        <dbReference type="EMBL" id="MCO1659785.1"/>
    </source>
</evidence>
<dbReference type="Pfam" id="PF01545">
    <property type="entry name" value="Cation_efflux"/>
    <property type="match status" value="1"/>
</dbReference>
<evidence type="ECO:0000256" key="1">
    <source>
        <dbReference type="ARBA" id="ARBA00004141"/>
    </source>
</evidence>
<dbReference type="Proteomes" id="UP001165283">
    <property type="component" value="Unassembled WGS sequence"/>
</dbReference>
<keyword evidence="4 7" id="KW-0812">Transmembrane</keyword>
<evidence type="ECO:0000256" key="6">
    <source>
        <dbReference type="ARBA" id="ARBA00023136"/>
    </source>
</evidence>
<organism evidence="9 10">
    <name type="scientific">Pseudonocardia humida</name>
    <dbReference type="NCBI Taxonomy" id="2800819"/>
    <lineage>
        <taxon>Bacteria</taxon>
        <taxon>Bacillati</taxon>
        <taxon>Actinomycetota</taxon>
        <taxon>Actinomycetes</taxon>
        <taxon>Pseudonocardiales</taxon>
        <taxon>Pseudonocardiaceae</taxon>
        <taxon>Pseudonocardia</taxon>
    </lineage>
</organism>
<evidence type="ECO:0000256" key="7">
    <source>
        <dbReference type="SAM" id="Phobius"/>
    </source>
</evidence>